<evidence type="ECO:0000259" key="6">
    <source>
        <dbReference type="Pfam" id="PF13186"/>
    </source>
</evidence>
<keyword evidence="3" id="KW-0479">Metal-binding</keyword>
<dbReference type="Pfam" id="PF13186">
    <property type="entry name" value="SPASM"/>
    <property type="match status" value="1"/>
</dbReference>
<dbReference type="InterPro" id="IPR050377">
    <property type="entry name" value="Radical_SAM_PqqE_MftC-like"/>
</dbReference>
<name>A0A090AKA3_9GAMM</name>
<dbReference type="CDD" id="cd21109">
    <property type="entry name" value="SPASM"/>
    <property type="match status" value="1"/>
</dbReference>
<dbReference type="GO" id="GO:0051536">
    <property type="term" value="F:iron-sulfur cluster binding"/>
    <property type="evidence" value="ECO:0007669"/>
    <property type="project" value="UniProtKB-KW"/>
</dbReference>
<dbReference type="SFLD" id="SFLDS00029">
    <property type="entry name" value="Radical_SAM"/>
    <property type="match status" value="1"/>
</dbReference>
<dbReference type="InterPro" id="IPR013785">
    <property type="entry name" value="Aldolase_TIM"/>
</dbReference>
<dbReference type="PANTHER" id="PTHR11228:SF7">
    <property type="entry name" value="PQQA PEPTIDE CYCLASE"/>
    <property type="match status" value="1"/>
</dbReference>
<dbReference type="Proteomes" id="UP000031623">
    <property type="component" value="Chromosome"/>
</dbReference>
<comment type="cofactor">
    <cofactor evidence="1">
        <name>[4Fe-4S] cluster</name>
        <dbReference type="ChEBI" id="CHEBI:49883"/>
    </cofactor>
</comment>
<keyword evidence="5" id="KW-0411">Iron-sulfur</keyword>
<accession>A0A090AKA3</accession>
<dbReference type="HOGENOM" id="CLU_009273_1_3_6"/>
<feature type="domain" description="4Fe4S-binding SPASM" evidence="6">
    <location>
        <begin position="227"/>
        <end position="295"/>
    </location>
</feature>
<evidence type="ECO:0000256" key="5">
    <source>
        <dbReference type="ARBA" id="ARBA00023014"/>
    </source>
</evidence>
<dbReference type="GO" id="GO:0046872">
    <property type="term" value="F:metal ion binding"/>
    <property type="evidence" value="ECO:0007669"/>
    <property type="project" value="UniProtKB-KW"/>
</dbReference>
<dbReference type="InterPro" id="IPR058240">
    <property type="entry name" value="rSAM_sf"/>
</dbReference>
<gene>
    <name evidence="7" type="ORF">THII_1138</name>
</gene>
<dbReference type="AlphaFoldDB" id="A0A090AKA3"/>
<evidence type="ECO:0000256" key="2">
    <source>
        <dbReference type="ARBA" id="ARBA00022691"/>
    </source>
</evidence>
<dbReference type="KEGG" id="tig:THII_1138"/>
<reference evidence="7 8" key="1">
    <citation type="journal article" date="2014" name="ISME J.">
        <title>Ecophysiology of Thioploca ingrica as revealed by the complete genome sequence supplemented with proteomic evidence.</title>
        <authorList>
            <person name="Kojima H."/>
            <person name="Ogura Y."/>
            <person name="Yamamoto N."/>
            <person name="Togashi T."/>
            <person name="Mori H."/>
            <person name="Watanabe T."/>
            <person name="Nemoto F."/>
            <person name="Kurokawa K."/>
            <person name="Hayashi T."/>
            <person name="Fukui M."/>
        </authorList>
    </citation>
    <scope>NUCLEOTIDE SEQUENCE [LARGE SCALE GENOMIC DNA]</scope>
</reference>
<keyword evidence="8" id="KW-1185">Reference proteome</keyword>
<keyword evidence="2" id="KW-0949">S-adenosyl-L-methionine</keyword>
<keyword evidence="4" id="KW-0408">Iron</keyword>
<sequence length="310" mass="36183">MSMLNYLEKPIDNLNNNPSKKNANINKFLIKLGIYKLIAFVLRKTSGFPIWSNLEIDIQSACNRDCEFCPRYHDRSGIRKDAYGRQIMVKMPSEQVYQFIDQASRLGFKGKIKLHRLSESLLDKRYLEFAQYIKAKGLRLCENTNGDVLRKNEALCVQLDGLIEHLTIGLYDYHNEQEKQTEMAYWRSKFKQTEVAFSIPPENCTIRQGAQVYLEVMKNPAALDLPCTQPNRMMLIRYDGNVSLCCEDDGCHFDLGNAFEQSLQEIWWSYKHIKIAKTLEKPSGRHRFKRCSQCYNGQERINLLQRKNSN</sequence>
<evidence type="ECO:0000313" key="7">
    <source>
        <dbReference type="EMBL" id="BAP55435.1"/>
    </source>
</evidence>
<evidence type="ECO:0000256" key="1">
    <source>
        <dbReference type="ARBA" id="ARBA00001966"/>
    </source>
</evidence>
<evidence type="ECO:0000313" key="8">
    <source>
        <dbReference type="Proteomes" id="UP000031623"/>
    </source>
</evidence>
<protein>
    <submittedName>
        <fullName evidence="7">Radical SAM domain-containing protein</fullName>
    </submittedName>
</protein>
<dbReference type="EMBL" id="AP014633">
    <property type="protein sequence ID" value="BAP55435.1"/>
    <property type="molecule type" value="Genomic_DNA"/>
</dbReference>
<dbReference type="STRING" id="40754.THII_1138"/>
<dbReference type="InterPro" id="IPR023885">
    <property type="entry name" value="4Fe4S-binding_SPASM_dom"/>
</dbReference>
<dbReference type="PANTHER" id="PTHR11228">
    <property type="entry name" value="RADICAL SAM DOMAIN PROTEIN"/>
    <property type="match status" value="1"/>
</dbReference>
<evidence type="ECO:0000256" key="3">
    <source>
        <dbReference type="ARBA" id="ARBA00022723"/>
    </source>
</evidence>
<dbReference type="OrthoDB" id="9782387at2"/>
<dbReference type="InterPro" id="IPR007197">
    <property type="entry name" value="rSAM"/>
</dbReference>
<organism evidence="7 8">
    <name type="scientific">Thioploca ingrica</name>
    <dbReference type="NCBI Taxonomy" id="40754"/>
    <lineage>
        <taxon>Bacteria</taxon>
        <taxon>Pseudomonadati</taxon>
        <taxon>Pseudomonadota</taxon>
        <taxon>Gammaproteobacteria</taxon>
        <taxon>Thiotrichales</taxon>
        <taxon>Thiotrichaceae</taxon>
        <taxon>Thioploca</taxon>
    </lineage>
</organism>
<proteinExistence type="predicted"/>
<dbReference type="GO" id="GO:0003824">
    <property type="term" value="F:catalytic activity"/>
    <property type="evidence" value="ECO:0007669"/>
    <property type="project" value="InterPro"/>
</dbReference>
<dbReference type="Gene3D" id="3.20.20.70">
    <property type="entry name" value="Aldolase class I"/>
    <property type="match status" value="1"/>
</dbReference>
<dbReference type="SUPFAM" id="SSF102114">
    <property type="entry name" value="Radical SAM enzymes"/>
    <property type="match status" value="1"/>
</dbReference>
<evidence type="ECO:0000256" key="4">
    <source>
        <dbReference type="ARBA" id="ARBA00023004"/>
    </source>
</evidence>